<dbReference type="EMBL" id="CAJHJT010000056">
    <property type="protein sequence ID" value="CAD7015461.1"/>
    <property type="molecule type" value="Genomic_DNA"/>
</dbReference>
<sequence length="135" mass="15040">MIAAGNAKPPPPHHHQRRHRQQFLHSLSINVENSNSNERSCSPTLDDLEERKQKLLAELKCGLSDADTTQSSINDESITLKLVQIGEYRGAPKTAEHETKRRKCVPVTPTSNGATRAIDVIKESHRHACIAIFTL</sequence>
<evidence type="ECO:0000256" key="1">
    <source>
        <dbReference type="SAM" id="MobiDB-lite"/>
    </source>
</evidence>
<proteinExistence type="predicted"/>
<feature type="region of interest" description="Disordered" evidence="1">
    <location>
        <begin position="1"/>
        <end position="21"/>
    </location>
</feature>
<accession>A0A811VJZ0</accession>
<organism evidence="2 3">
    <name type="scientific">Ceratitis capitata</name>
    <name type="common">Mediterranean fruit fly</name>
    <name type="synonym">Tephritis capitata</name>
    <dbReference type="NCBI Taxonomy" id="7213"/>
    <lineage>
        <taxon>Eukaryota</taxon>
        <taxon>Metazoa</taxon>
        <taxon>Ecdysozoa</taxon>
        <taxon>Arthropoda</taxon>
        <taxon>Hexapoda</taxon>
        <taxon>Insecta</taxon>
        <taxon>Pterygota</taxon>
        <taxon>Neoptera</taxon>
        <taxon>Endopterygota</taxon>
        <taxon>Diptera</taxon>
        <taxon>Brachycera</taxon>
        <taxon>Muscomorpha</taxon>
        <taxon>Tephritoidea</taxon>
        <taxon>Tephritidae</taxon>
        <taxon>Ceratitis</taxon>
        <taxon>Ceratitis</taxon>
    </lineage>
</organism>
<feature type="compositionally biased region" description="Basic residues" evidence="1">
    <location>
        <begin position="11"/>
        <end position="21"/>
    </location>
</feature>
<comment type="caution">
    <text evidence="2">The sequence shown here is derived from an EMBL/GenBank/DDBJ whole genome shotgun (WGS) entry which is preliminary data.</text>
</comment>
<reference evidence="2" key="1">
    <citation type="submission" date="2020-11" db="EMBL/GenBank/DDBJ databases">
        <authorList>
            <person name="Whitehead M."/>
        </authorList>
    </citation>
    <scope>NUCLEOTIDE SEQUENCE</scope>
    <source>
        <strain evidence="2">EGII</strain>
    </source>
</reference>
<protein>
    <submittedName>
        <fullName evidence="2">(Mediterranean fruit fly) hypothetical protein</fullName>
    </submittedName>
</protein>
<evidence type="ECO:0000313" key="3">
    <source>
        <dbReference type="Proteomes" id="UP000606786"/>
    </source>
</evidence>
<gene>
    <name evidence="2" type="ORF">CCAP1982_LOCUS23401</name>
</gene>
<dbReference type="OrthoDB" id="8026949at2759"/>
<evidence type="ECO:0000313" key="2">
    <source>
        <dbReference type="EMBL" id="CAD7015461.1"/>
    </source>
</evidence>
<keyword evidence="3" id="KW-1185">Reference proteome</keyword>
<dbReference type="AlphaFoldDB" id="A0A811VJZ0"/>
<name>A0A811VJZ0_CERCA</name>
<dbReference type="Proteomes" id="UP000606786">
    <property type="component" value="Unassembled WGS sequence"/>
</dbReference>